<name>A0P557_9PROT</name>
<dbReference type="AlphaFoldDB" id="A0P557"/>
<dbReference type="PANTHER" id="PTHR43343:SF3">
    <property type="entry name" value="PROTEASE DO-LIKE 8, CHLOROPLASTIC"/>
    <property type="match status" value="1"/>
</dbReference>
<dbReference type="InterPro" id="IPR051201">
    <property type="entry name" value="Chloro_Bact_Ser_Proteases"/>
</dbReference>
<dbReference type="SUPFAM" id="SSF48452">
    <property type="entry name" value="TPR-like"/>
    <property type="match status" value="1"/>
</dbReference>
<protein>
    <submittedName>
        <fullName evidence="3">Uncharacterized protein</fullName>
    </submittedName>
</protein>
<comment type="caution">
    <text evidence="3">The sequence shown here is derived from an EMBL/GenBank/DDBJ whole genome shotgun (WGS) entry which is preliminary data.</text>
</comment>
<evidence type="ECO:0000313" key="3">
    <source>
        <dbReference type="EMBL" id="EAV46667.1"/>
    </source>
</evidence>
<dbReference type="InterPro" id="IPR001940">
    <property type="entry name" value="Peptidase_S1C"/>
</dbReference>
<dbReference type="SUPFAM" id="SSF50494">
    <property type="entry name" value="Trypsin-like serine proteases"/>
    <property type="match status" value="1"/>
</dbReference>
<dbReference type="PANTHER" id="PTHR43343">
    <property type="entry name" value="PEPTIDASE S12"/>
    <property type="match status" value="1"/>
</dbReference>
<dbReference type="GO" id="GO:0006508">
    <property type="term" value="P:proteolysis"/>
    <property type="evidence" value="ECO:0007669"/>
    <property type="project" value="UniProtKB-KW"/>
</dbReference>
<keyword evidence="1" id="KW-0645">Protease</keyword>
<dbReference type="PRINTS" id="PR00834">
    <property type="entry name" value="PROTEASES2C"/>
</dbReference>
<keyword evidence="4" id="KW-1185">Reference proteome</keyword>
<gene>
    <name evidence="3" type="ORF">MB2181_01300</name>
</gene>
<accession>A0P557</accession>
<organism evidence="3 4">
    <name type="scientific">Methylophilales bacterium HTCC2181</name>
    <dbReference type="NCBI Taxonomy" id="383631"/>
    <lineage>
        <taxon>Bacteria</taxon>
        <taxon>Pseudomonadati</taxon>
        <taxon>Pseudomonadota</taxon>
        <taxon>Betaproteobacteria</taxon>
        <taxon>Nitrosomonadales</taxon>
        <taxon>OM43 clade</taxon>
    </lineage>
</organism>
<sequence>MKNLLLLPIFLLALPVLALPPNELLFKLNSSIVKVNVATKNGGHGVGSGVVVAKDHIVTNCHVVANAAGVHVTKYGHSFSPHALIADWANDLCILKFKYLELNPVKLGSNNNLNYEQEVFGKSYGGNTIKPHTVFGKVKGMHHFNNNKIIQSSAWFAMGASGGGLFNQDGELIGITTFKSAGRSAFYYSMPVEIIKSMLANGKELSVTTQPELPFWDAPDDKQPFFMQVVGPLKQENWQRLEAISSQWRNAQPKSLEAHSNYALALFKLGNIVQSEKEFKEVVQKNMHFAEGYYYLYEIAKLKEEEEDAIKYKTIVLSLDENLIKE</sequence>
<evidence type="ECO:0000313" key="4">
    <source>
        <dbReference type="Proteomes" id="UP000054262"/>
    </source>
</evidence>
<dbReference type="Pfam" id="PF13365">
    <property type="entry name" value="Trypsin_2"/>
    <property type="match status" value="1"/>
</dbReference>
<evidence type="ECO:0000256" key="2">
    <source>
        <dbReference type="ARBA" id="ARBA00022801"/>
    </source>
</evidence>
<dbReference type="EMBL" id="AAUX01000001">
    <property type="protein sequence ID" value="EAV46667.1"/>
    <property type="molecule type" value="Genomic_DNA"/>
</dbReference>
<dbReference type="GO" id="GO:0004252">
    <property type="term" value="F:serine-type endopeptidase activity"/>
    <property type="evidence" value="ECO:0007669"/>
    <property type="project" value="InterPro"/>
</dbReference>
<proteinExistence type="predicted"/>
<keyword evidence="2" id="KW-0378">Hydrolase</keyword>
<dbReference type="InterPro" id="IPR011990">
    <property type="entry name" value="TPR-like_helical_dom_sf"/>
</dbReference>
<dbReference type="InterPro" id="IPR009003">
    <property type="entry name" value="Peptidase_S1_PA"/>
</dbReference>
<evidence type="ECO:0000256" key="1">
    <source>
        <dbReference type="ARBA" id="ARBA00022670"/>
    </source>
</evidence>
<dbReference type="Gene3D" id="2.40.10.120">
    <property type="match status" value="1"/>
</dbReference>
<dbReference type="Gene3D" id="1.25.40.10">
    <property type="entry name" value="Tetratricopeptide repeat domain"/>
    <property type="match status" value="1"/>
</dbReference>
<dbReference type="Proteomes" id="UP000054262">
    <property type="component" value="Unassembled WGS sequence"/>
</dbReference>
<reference evidence="3 4" key="1">
    <citation type="submission" date="2006-11" db="EMBL/GenBank/DDBJ databases">
        <authorList>
            <person name="Giovannoni S."/>
            <person name="Vergin K."/>
            <person name="Ferriera S."/>
            <person name="Johnson J."/>
            <person name="Kravitz S."/>
            <person name="Beeson K."/>
            <person name="Sutton G."/>
            <person name="Rogers Y.-H."/>
            <person name="Friedman R."/>
            <person name="Frazier M."/>
            <person name="Venter J.C."/>
        </authorList>
    </citation>
    <scope>NUCLEOTIDE SEQUENCE [LARGE SCALE GENOMIC DNA]</scope>
    <source>
        <strain evidence="3 4">HTCC2181</strain>
    </source>
</reference>